<protein>
    <submittedName>
        <fullName evidence="2">Uncharacterized protein</fullName>
    </submittedName>
</protein>
<name>A0A4R3KRL8_9FIRM</name>
<keyword evidence="1" id="KW-0812">Transmembrane</keyword>
<keyword evidence="1" id="KW-1133">Transmembrane helix</keyword>
<gene>
    <name evidence="2" type="ORF">EDD65_11252</name>
</gene>
<feature type="transmembrane region" description="Helical" evidence="1">
    <location>
        <begin position="32"/>
        <end position="50"/>
    </location>
</feature>
<dbReference type="OrthoDB" id="9948114at2"/>
<keyword evidence="3" id="KW-1185">Reference proteome</keyword>
<dbReference type="AlphaFoldDB" id="A0A4R3KRL8"/>
<evidence type="ECO:0000313" key="2">
    <source>
        <dbReference type="EMBL" id="TCS87094.1"/>
    </source>
</evidence>
<proteinExistence type="predicted"/>
<feature type="transmembrane region" description="Helical" evidence="1">
    <location>
        <begin position="59"/>
        <end position="76"/>
    </location>
</feature>
<dbReference type="RefSeq" id="WP_132029092.1">
    <property type="nucleotide sequence ID" value="NZ_CP068564.1"/>
</dbReference>
<accession>A0A4R3KRL8</accession>
<comment type="caution">
    <text evidence="2">The sequence shown here is derived from an EMBL/GenBank/DDBJ whole genome shotgun (WGS) entry which is preliminary data.</text>
</comment>
<dbReference type="EMBL" id="SMAE01000012">
    <property type="protein sequence ID" value="TCS87094.1"/>
    <property type="molecule type" value="Genomic_DNA"/>
</dbReference>
<evidence type="ECO:0000256" key="1">
    <source>
        <dbReference type="SAM" id="Phobius"/>
    </source>
</evidence>
<sequence>MKIAKVIFSLIVIISAGVVIIIKSPYEPRLKPYMIIVLLLISIIDGRVFTRQREKDKDTTTFLIKFIALIGLLYLLL</sequence>
<reference evidence="2 3" key="1">
    <citation type="submission" date="2019-03" db="EMBL/GenBank/DDBJ databases">
        <title>Genomic Encyclopedia of Type Strains, Phase IV (KMG-IV): sequencing the most valuable type-strain genomes for metagenomic binning, comparative biology and taxonomic classification.</title>
        <authorList>
            <person name="Goeker M."/>
        </authorList>
    </citation>
    <scope>NUCLEOTIDE SEQUENCE [LARGE SCALE GENOMIC DNA]</scope>
    <source>
        <strain evidence="2 3">DSM 26752</strain>
    </source>
</reference>
<keyword evidence="1" id="KW-0472">Membrane</keyword>
<organism evidence="2 3">
    <name type="scientific">Keratinibaculum paraultunense</name>
    <dbReference type="NCBI Taxonomy" id="1278232"/>
    <lineage>
        <taxon>Bacteria</taxon>
        <taxon>Bacillati</taxon>
        <taxon>Bacillota</taxon>
        <taxon>Tissierellia</taxon>
        <taxon>Tissierellales</taxon>
        <taxon>Tepidimicrobiaceae</taxon>
        <taxon>Keratinibaculum</taxon>
    </lineage>
</organism>
<feature type="transmembrane region" description="Helical" evidence="1">
    <location>
        <begin position="7"/>
        <end position="26"/>
    </location>
</feature>
<dbReference type="Proteomes" id="UP000294567">
    <property type="component" value="Unassembled WGS sequence"/>
</dbReference>
<evidence type="ECO:0000313" key="3">
    <source>
        <dbReference type="Proteomes" id="UP000294567"/>
    </source>
</evidence>